<keyword evidence="1" id="KW-0472">Membrane</keyword>
<keyword evidence="1" id="KW-1133">Transmembrane helix</keyword>
<evidence type="ECO:0000313" key="3">
    <source>
        <dbReference type="Proteomes" id="UP000044841"/>
    </source>
</evidence>
<evidence type="ECO:0000313" key="2">
    <source>
        <dbReference type="EMBL" id="CUA77262.1"/>
    </source>
</evidence>
<feature type="transmembrane region" description="Helical" evidence="1">
    <location>
        <begin position="6"/>
        <end position="24"/>
    </location>
</feature>
<sequence length="320" mass="35583">MLPVLMHVALALFLIGLIFFLDELNNHIWKAALSVTVLAATAYLLMTLAPLFIPFCPYSTPLSSPKLWGYVSQWLPAVAIYIYGFFFETKLRPDFAIHSSRCERHQHEISNNTMPDEITGDALNWIILHTPDSETRDMAIRSISSLKSEKTLKQLVVDPPGILPQVIQSFTSCFPMRASPQEDNKAIAGVNTDTVALYAQALLVLMNGIMRSSSNFDFTPLTISTWGIDSETVTAVEKRLQLLAGISSSDGARIAGLTGLSAWRRQVNSTTQLGATTRFLFRYIALYPHRISSLDTQISRQSEKPAALSSSRPYLRPESE</sequence>
<organism evidence="2 3">
    <name type="scientific">Rhizoctonia solani</name>
    <dbReference type="NCBI Taxonomy" id="456999"/>
    <lineage>
        <taxon>Eukaryota</taxon>
        <taxon>Fungi</taxon>
        <taxon>Dikarya</taxon>
        <taxon>Basidiomycota</taxon>
        <taxon>Agaricomycotina</taxon>
        <taxon>Agaricomycetes</taxon>
        <taxon>Cantharellales</taxon>
        <taxon>Ceratobasidiaceae</taxon>
        <taxon>Rhizoctonia</taxon>
    </lineage>
</organism>
<dbReference type="AlphaFoldDB" id="A0A0K6GF81"/>
<keyword evidence="1" id="KW-0812">Transmembrane</keyword>
<proteinExistence type="predicted"/>
<gene>
    <name evidence="2" type="ORF">RSOLAG22IIIB_12647</name>
</gene>
<reference evidence="2 3" key="1">
    <citation type="submission" date="2015-07" db="EMBL/GenBank/DDBJ databases">
        <authorList>
            <person name="Noorani M."/>
        </authorList>
    </citation>
    <scope>NUCLEOTIDE SEQUENCE [LARGE SCALE GENOMIC DNA]</scope>
    <source>
        <strain evidence="2">BBA 69670</strain>
    </source>
</reference>
<feature type="transmembrane region" description="Helical" evidence="1">
    <location>
        <begin position="67"/>
        <end position="87"/>
    </location>
</feature>
<feature type="transmembrane region" description="Helical" evidence="1">
    <location>
        <begin position="31"/>
        <end position="55"/>
    </location>
</feature>
<protein>
    <submittedName>
        <fullName evidence="2">Uncharacterized protein</fullName>
    </submittedName>
</protein>
<accession>A0A0K6GF81</accession>
<evidence type="ECO:0000256" key="1">
    <source>
        <dbReference type="SAM" id="Phobius"/>
    </source>
</evidence>
<name>A0A0K6GF81_9AGAM</name>
<keyword evidence="3" id="KW-1185">Reference proteome</keyword>
<dbReference type="EMBL" id="CYGV01001809">
    <property type="protein sequence ID" value="CUA77262.1"/>
    <property type="molecule type" value="Genomic_DNA"/>
</dbReference>
<dbReference type="Proteomes" id="UP000044841">
    <property type="component" value="Unassembled WGS sequence"/>
</dbReference>